<dbReference type="InterPro" id="IPR045304">
    <property type="entry name" value="LbH_SAT"/>
</dbReference>
<dbReference type="GO" id="GO:1901607">
    <property type="term" value="P:alpha-amino acid biosynthetic process"/>
    <property type="evidence" value="ECO:0007669"/>
    <property type="project" value="UniProtKB-ARBA"/>
</dbReference>
<feature type="region of interest" description="Disordered" evidence="7">
    <location>
        <begin position="424"/>
        <end position="457"/>
    </location>
</feature>
<keyword evidence="5" id="KW-0012">Acyltransferase</keyword>
<accession>A0A9K3D4N2</accession>
<evidence type="ECO:0000256" key="6">
    <source>
        <dbReference type="ARBA" id="ARBA00049486"/>
    </source>
</evidence>
<dbReference type="GO" id="GO:0009001">
    <property type="term" value="F:serine O-acetyltransferase activity"/>
    <property type="evidence" value="ECO:0007669"/>
    <property type="project" value="UniProtKB-EC"/>
</dbReference>
<dbReference type="GO" id="GO:0170039">
    <property type="term" value="P:proteinogenic amino acid metabolic process"/>
    <property type="evidence" value="ECO:0007669"/>
    <property type="project" value="UniProtKB-ARBA"/>
</dbReference>
<dbReference type="InterPro" id="IPR011004">
    <property type="entry name" value="Trimer_LpxA-like_sf"/>
</dbReference>
<evidence type="ECO:0000313" key="9">
    <source>
        <dbReference type="EMBL" id="GIQ87876.1"/>
    </source>
</evidence>
<feature type="region of interest" description="Disordered" evidence="7">
    <location>
        <begin position="221"/>
        <end position="253"/>
    </location>
</feature>
<dbReference type="EMBL" id="BDIP01003577">
    <property type="protein sequence ID" value="GIQ87876.1"/>
    <property type="molecule type" value="Genomic_DNA"/>
</dbReference>
<evidence type="ECO:0000256" key="4">
    <source>
        <dbReference type="ARBA" id="ARBA00022679"/>
    </source>
</evidence>
<dbReference type="InterPro" id="IPR042122">
    <property type="entry name" value="Ser_AcTrfase_N_sf"/>
</dbReference>
<comment type="caution">
    <text evidence="9">The sequence shown here is derived from an EMBL/GenBank/DDBJ whole genome shotgun (WGS) entry which is preliminary data.</text>
</comment>
<keyword evidence="3" id="KW-0028">Amino-acid biosynthesis</keyword>
<feature type="chain" id="PRO_5039902803" description="serine O-acetyltransferase" evidence="8">
    <location>
        <begin position="22"/>
        <end position="478"/>
    </location>
</feature>
<evidence type="ECO:0000313" key="10">
    <source>
        <dbReference type="Proteomes" id="UP000265618"/>
    </source>
</evidence>
<evidence type="ECO:0000256" key="3">
    <source>
        <dbReference type="ARBA" id="ARBA00022605"/>
    </source>
</evidence>
<evidence type="ECO:0000256" key="8">
    <source>
        <dbReference type="SAM" id="SignalP"/>
    </source>
</evidence>
<keyword evidence="4" id="KW-0808">Transferase</keyword>
<evidence type="ECO:0000256" key="1">
    <source>
        <dbReference type="ARBA" id="ARBA00007274"/>
    </source>
</evidence>
<dbReference type="CDD" id="cd03354">
    <property type="entry name" value="LbH_SAT"/>
    <property type="match status" value="1"/>
</dbReference>
<feature type="compositionally biased region" description="Low complexity" evidence="7">
    <location>
        <begin position="159"/>
        <end position="176"/>
    </location>
</feature>
<reference evidence="9 10" key="1">
    <citation type="journal article" date="2018" name="PLoS ONE">
        <title>The draft genome of Kipferlia bialata reveals reductive genome evolution in fornicate parasites.</title>
        <authorList>
            <person name="Tanifuji G."/>
            <person name="Takabayashi S."/>
            <person name="Kume K."/>
            <person name="Takagi M."/>
            <person name="Nakayama T."/>
            <person name="Kamikawa R."/>
            <person name="Inagaki Y."/>
            <person name="Hashimoto T."/>
        </authorList>
    </citation>
    <scope>NUCLEOTIDE SEQUENCE [LARGE SCALE GENOMIC DNA]</scope>
    <source>
        <strain evidence="9">NY0173</strain>
    </source>
</reference>
<feature type="region of interest" description="Disordered" evidence="7">
    <location>
        <begin position="151"/>
        <end position="201"/>
    </location>
</feature>
<proteinExistence type="inferred from homology"/>
<evidence type="ECO:0000256" key="2">
    <source>
        <dbReference type="ARBA" id="ARBA00013266"/>
    </source>
</evidence>
<dbReference type="Gene3D" id="1.10.3130.10">
    <property type="entry name" value="serine acetyltransferase, domain 1"/>
    <property type="match status" value="1"/>
</dbReference>
<sequence>YPGLWALMIHIFSHWLWECKAYWISRCISQVMRFLTGIEIHPGATIGKFVFIDHGSGVVIGETAIVGDHCLLYQGVTLGGTGGETGKRHPTLGKYVVVGAGAKILGNIEISDHVRVGACSVVVKPVPAGATVVGIPGRVVRRRRVEGVPETYSFPQEGAKVPSKPKAPTPAASPMAQAKDSREGTFLPKAPAKPVKRERGHMVRDSMRSMSDAFLGKRPSAMDSLQVADEESHAEAEREREAERVRADQSPEERAEGFYKLSLQDRPSAEFLGAHEQSWLRHDFLPDANVQHDADLIVVSRHVREMEDKIHRLESMCKMFTERLACSPCMSPPEDQSPSWLSVIAQRDIKQVESGWLDTDHAPLMLEEMCQRCSCSNLETVMPYAELRSPTHRNARDLEAEVQRDMYLEVEERRRTSCLQSVMMPGDMSPVAETPSPEGEREAEAEAEAEAEREGHCAREMDQIADSLVDCDCSDRED</sequence>
<feature type="compositionally biased region" description="Basic and acidic residues" evidence="7">
    <location>
        <begin position="438"/>
        <end position="457"/>
    </location>
</feature>
<dbReference type="OrthoDB" id="25818at2759"/>
<dbReference type="GO" id="GO:0006790">
    <property type="term" value="P:sulfur compound metabolic process"/>
    <property type="evidence" value="ECO:0007669"/>
    <property type="project" value="UniProtKB-ARBA"/>
</dbReference>
<dbReference type="FunFam" id="2.160.10.10:FF:000007">
    <property type="entry name" value="Serine acetyltransferase"/>
    <property type="match status" value="1"/>
</dbReference>
<name>A0A9K3D4N2_9EUKA</name>
<dbReference type="PANTHER" id="PTHR42811">
    <property type="entry name" value="SERINE ACETYLTRANSFERASE"/>
    <property type="match status" value="1"/>
</dbReference>
<keyword evidence="10" id="KW-1185">Reference proteome</keyword>
<gene>
    <name evidence="9" type="ORF">KIPB_010010</name>
</gene>
<protein>
    <recommendedName>
        <fullName evidence="2">serine O-acetyltransferase</fullName>
        <ecNumber evidence="2">2.3.1.30</ecNumber>
    </recommendedName>
</protein>
<keyword evidence="8" id="KW-0732">Signal</keyword>
<dbReference type="GO" id="GO:0170033">
    <property type="term" value="P:L-amino acid metabolic process"/>
    <property type="evidence" value="ECO:0007669"/>
    <property type="project" value="UniProtKB-ARBA"/>
</dbReference>
<dbReference type="EC" id="2.3.1.30" evidence="2"/>
<dbReference type="Gene3D" id="2.160.10.10">
    <property type="entry name" value="Hexapeptide repeat proteins"/>
    <property type="match status" value="1"/>
</dbReference>
<dbReference type="Proteomes" id="UP000265618">
    <property type="component" value="Unassembled WGS sequence"/>
</dbReference>
<comment type="similarity">
    <text evidence="1">Belongs to the transferase hexapeptide repeat family.</text>
</comment>
<dbReference type="InterPro" id="IPR053376">
    <property type="entry name" value="Serine_acetyltransferase"/>
</dbReference>
<evidence type="ECO:0000256" key="5">
    <source>
        <dbReference type="ARBA" id="ARBA00023315"/>
    </source>
</evidence>
<dbReference type="NCBIfam" id="NF041874">
    <property type="entry name" value="EPS_EpsC"/>
    <property type="match status" value="1"/>
</dbReference>
<comment type="catalytic activity">
    <reaction evidence="6">
        <text>L-serine + acetyl-CoA = O-acetyl-L-serine + CoA</text>
        <dbReference type="Rhea" id="RHEA:24560"/>
        <dbReference type="ChEBI" id="CHEBI:33384"/>
        <dbReference type="ChEBI" id="CHEBI:57287"/>
        <dbReference type="ChEBI" id="CHEBI:57288"/>
        <dbReference type="ChEBI" id="CHEBI:58340"/>
        <dbReference type="EC" id="2.3.1.30"/>
    </reaction>
</comment>
<dbReference type="SUPFAM" id="SSF51161">
    <property type="entry name" value="Trimeric LpxA-like enzymes"/>
    <property type="match status" value="1"/>
</dbReference>
<dbReference type="AlphaFoldDB" id="A0A9K3D4N2"/>
<evidence type="ECO:0000256" key="7">
    <source>
        <dbReference type="SAM" id="MobiDB-lite"/>
    </source>
</evidence>
<feature type="non-terminal residue" evidence="9">
    <location>
        <position position="1"/>
    </location>
</feature>
<organism evidence="9 10">
    <name type="scientific">Kipferlia bialata</name>
    <dbReference type="NCBI Taxonomy" id="797122"/>
    <lineage>
        <taxon>Eukaryota</taxon>
        <taxon>Metamonada</taxon>
        <taxon>Carpediemonas-like organisms</taxon>
        <taxon>Kipferlia</taxon>
    </lineage>
</organism>
<feature type="compositionally biased region" description="Basic and acidic residues" evidence="7">
    <location>
        <begin position="230"/>
        <end position="253"/>
    </location>
</feature>
<feature type="signal peptide" evidence="8">
    <location>
        <begin position="1"/>
        <end position="21"/>
    </location>
</feature>